<comment type="caution">
    <text evidence="1">The sequence shown here is derived from an EMBL/GenBank/DDBJ whole genome shotgun (WGS) entry which is preliminary data.</text>
</comment>
<dbReference type="EMBL" id="JAFEMO010000312">
    <property type="protein sequence ID" value="KAH7521048.1"/>
    <property type="molecule type" value="Genomic_DNA"/>
</dbReference>
<protein>
    <recommendedName>
        <fullName evidence="3">F-box protein</fullName>
    </recommendedName>
</protein>
<proteinExistence type="predicted"/>
<gene>
    <name evidence="1" type="ORF">JRO89_XSUnG0124900</name>
</gene>
<evidence type="ECO:0000313" key="2">
    <source>
        <dbReference type="Proteomes" id="UP000827721"/>
    </source>
</evidence>
<dbReference type="Proteomes" id="UP000827721">
    <property type="component" value="Unassembled WGS sequence"/>
</dbReference>
<evidence type="ECO:0008006" key="3">
    <source>
        <dbReference type="Google" id="ProtNLM"/>
    </source>
</evidence>
<evidence type="ECO:0000313" key="1">
    <source>
        <dbReference type="EMBL" id="KAH7521048.1"/>
    </source>
</evidence>
<keyword evidence="2" id="KW-1185">Reference proteome</keyword>
<dbReference type="InterPro" id="IPR055290">
    <property type="entry name" value="At3g26010-like"/>
</dbReference>
<reference evidence="1 2" key="1">
    <citation type="submission" date="2021-02" db="EMBL/GenBank/DDBJ databases">
        <title>Plant Genome Project.</title>
        <authorList>
            <person name="Zhang R.-G."/>
        </authorList>
    </citation>
    <scope>NUCLEOTIDE SEQUENCE [LARGE SCALE GENOMIC DNA]</scope>
    <source>
        <tissue evidence="1">Leaves</tissue>
    </source>
</reference>
<organism evidence="1 2">
    <name type="scientific">Xanthoceras sorbifolium</name>
    <dbReference type="NCBI Taxonomy" id="99658"/>
    <lineage>
        <taxon>Eukaryota</taxon>
        <taxon>Viridiplantae</taxon>
        <taxon>Streptophyta</taxon>
        <taxon>Embryophyta</taxon>
        <taxon>Tracheophyta</taxon>
        <taxon>Spermatophyta</taxon>
        <taxon>Magnoliopsida</taxon>
        <taxon>eudicotyledons</taxon>
        <taxon>Gunneridae</taxon>
        <taxon>Pentapetalae</taxon>
        <taxon>rosids</taxon>
        <taxon>malvids</taxon>
        <taxon>Sapindales</taxon>
        <taxon>Sapindaceae</taxon>
        <taxon>Xanthoceroideae</taxon>
        <taxon>Xanthoceras</taxon>
    </lineage>
</organism>
<dbReference type="PANTHER" id="PTHR35546">
    <property type="entry name" value="F-BOX PROTEIN INTERACTION DOMAIN PROTEIN-RELATED"/>
    <property type="match status" value="1"/>
</dbReference>
<name>A0ABQ8GYB8_9ROSI</name>
<dbReference type="PANTHER" id="PTHR35546:SF70">
    <property type="entry name" value="F-BOX PROTEIN INTERACTION DOMAIN PROTEIN"/>
    <property type="match status" value="1"/>
</dbReference>
<sequence length="396" mass="45203">MDRWSNAYKGGAGSCSESLLCHYLFSDGSAQYVFLDLVDEGSAVVNQSLTFCTETNMHVCASSNGLLLLSSVKDNLLRYNLFNLFSNQSVVLPQPQITRRSIRTGLAFDGFHYQVVRIFITEGEKGSFSEASSSSAPPSAVGRGGGFLEMEILSSETAIWRQHRTLIRLPPDLPKLTTTSLFSNRAIYWELGGYLLNYNVNQGHCRLIELPNYSQIWSLNSMTFGQCLWESEGHLHYCYSDFEGIHTWVLHNEQDHDYHSNYYHYDSDKFQWKLAYTVSYQNLVSRNPEIFLRIRQRNIVFSQWLPFFISPSVYIENSQTLYLRLPGIIASYNLRTQTLREICAYEFPDTNFFCCLLFPAVLPGDSKLRKRNEPAGDVGDVVSLPITDALEKPKKT</sequence>
<accession>A0ABQ8GYB8</accession>